<evidence type="ECO:0000313" key="2">
    <source>
        <dbReference type="Proteomes" id="UP000006906"/>
    </source>
</evidence>
<evidence type="ECO:0000313" key="1">
    <source>
        <dbReference type="EMBL" id="PNW82991.1"/>
    </source>
</evidence>
<dbReference type="AlphaFoldDB" id="A0A2K3DR16"/>
<gene>
    <name evidence="1" type="ORF">CHLRE_06g302305v5</name>
</gene>
<dbReference type="GeneID" id="66053872"/>
<dbReference type="KEGG" id="cre:CHLRE_06g302305v5"/>
<dbReference type="RefSeq" id="XP_042924339.1">
    <property type="nucleotide sequence ID" value="XM_043063633.1"/>
</dbReference>
<accession>A0A2K3DR16</accession>
<organism evidence="1 2">
    <name type="scientific">Chlamydomonas reinhardtii</name>
    <name type="common">Chlamydomonas smithii</name>
    <dbReference type="NCBI Taxonomy" id="3055"/>
    <lineage>
        <taxon>Eukaryota</taxon>
        <taxon>Viridiplantae</taxon>
        <taxon>Chlorophyta</taxon>
        <taxon>core chlorophytes</taxon>
        <taxon>Chlorophyceae</taxon>
        <taxon>CS clade</taxon>
        <taxon>Chlamydomonadales</taxon>
        <taxon>Chlamydomonadaceae</taxon>
        <taxon>Chlamydomonas</taxon>
    </lineage>
</organism>
<dbReference type="Gramene" id="PNW82991">
    <property type="protein sequence ID" value="PNW82991"/>
    <property type="gene ID" value="CHLRE_06g302305v5"/>
</dbReference>
<keyword evidence="2" id="KW-1185">Reference proteome</keyword>
<protein>
    <submittedName>
        <fullName evidence="1">Uncharacterized protein</fullName>
    </submittedName>
</protein>
<proteinExistence type="predicted"/>
<reference evidence="1 2" key="1">
    <citation type="journal article" date="2007" name="Science">
        <title>The Chlamydomonas genome reveals the evolution of key animal and plant functions.</title>
        <authorList>
            <person name="Merchant S.S."/>
            <person name="Prochnik S.E."/>
            <person name="Vallon O."/>
            <person name="Harris E.H."/>
            <person name="Karpowicz S.J."/>
            <person name="Witman G.B."/>
            <person name="Terry A."/>
            <person name="Salamov A."/>
            <person name="Fritz-Laylin L.K."/>
            <person name="Marechal-Drouard L."/>
            <person name="Marshall W.F."/>
            <person name="Qu L.H."/>
            <person name="Nelson D.R."/>
            <person name="Sanderfoot A.A."/>
            <person name="Spalding M.H."/>
            <person name="Kapitonov V.V."/>
            <person name="Ren Q."/>
            <person name="Ferris P."/>
            <person name="Lindquist E."/>
            <person name="Shapiro H."/>
            <person name="Lucas S.M."/>
            <person name="Grimwood J."/>
            <person name="Schmutz J."/>
            <person name="Cardol P."/>
            <person name="Cerutti H."/>
            <person name="Chanfreau G."/>
            <person name="Chen C.L."/>
            <person name="Cognat V."/>
            <person name="Croft M.T."/>
            <person name="Dent R."/>
            <person name="Dutcher S."/>
            <person name="Fernandez E."/>
            <person name="Fukuzawa H."/>
            <person name="Gonzalez-Ballester D."/>
            <person name="Gonzalez-Halphen D."/>
            <person name="Hallmann A."/>
            <person name="Hanikenne M."/>
            <person name="Hippler M."/>
            <person name="Inwood W."/>
            <person name="Jabbari K."/>
            <person name="Kalanon M."/>
            <person name="Kuras R."/>
            <person name="Lefebvre P.A."/>
            <person name="Lemaire S.D."/>
            <person name="Lobanov A.V."/>
            <person name="Lohr M."/>
            <person name="Manuell A."/>
            <person name="Meier I."/>
            <person name="Mets L."/>
            <person name="Mittag M."/>
            <person name="Mittelmeier T."/>
            <person name="Moroney J.V."/>
            <person name="Moseley J."/>
            <person name="Napoli C."/>
            <person name="Nedelcu A.M."/>
            <person name="Niyogi K."/>
            <person name="Novoselov S.V."/>
            <person name="Paulsen I.T."/>
            <person name="Pazour G."/>
            <person name="Purton S."/>
            <person name="Ral J.P."/>
            <person name="Riano-Pachon D.M."/>
            <person name="Riekhof W."/>
            <person name="Rymarquis L."/>
            <person name="Schroda M."/>
            <person name="Stern D."/>
            <person name="Umen J."/>
            <person name="Willows R."/>
            <person name="Wilson N."/>
            <person name="Zimmer S.L."/>
            <person name="Allmer J."/>
            <person name="Balk J."/>
            <person name="Bisova K."/>
            <person name="Chen C.J."/>
            <person name="Elias M."/>
            <person name="Gendler K."/>
            <person name="Hauser C."/>
            <person name="Lamb M.R."/>
            <person name="Ledford H."/>
            <person name="Long J.C."/>
            <person name="Minagawa J."/>
            <person name="Page M.D."/>
            <person name="Pan J."/>
            <person name="Pootakham W."/>
            <person name="Roje S."/>
            <person name="Rose A."/>
            <person name="Stahlberg E."/>
            <person name="Terauchi A.M."/>
            <person name="Yang P."/>
            <person name="Ball S."/>
            <person name="Bowler C."/>
            <person name="Dieckmann C.L."/>
            <person name="Gladyshev V.N."/>
            <person name="Green P."/>
            <person name="Jorgensen R."/>
            <person name="Mayfield S."/>
            <person name="Mueller-Roeber B."/>
            <person name="Rajamani S."/>
            <person name="Sayre R.T."/>
            <person name="Brokstein P."/>
            <person name="Dubchak I."/>
            <person name="Goodstein D."/>
            <person name="Hornick L."/>
            <person name="Huang Y.W."/>
            <person name="Jhaveri J."/>
            <person name="Luo Y."/>
            <person name="Martinez D."/>
            <person name="Ngau W.C."/>
            <person name="Otillar B."/>
            <person name="Poliakov A."/>
            <person name="Porter A."/>
            <person name="Szajkowski L."/>
            <person name="Werner G."/>
            <person name="Zhou K."/>
            <person name="Grigoriev I.V."/>
            <person name="Rokhsar D.S."/>
            <person name="Grossman A.R."/>
        </authorList>
    </citation>
    <scope>NUCLEOTIDE SEQUENCE [LARGE SCALE GENOMIC DNA]</scope>
    <source>
        <strain evidence="2">CC-503</strain>
    </source>
</reference>
<dbReference type="InParanoid" id="A0A2K3DR16"/>
<dbReference type="Proteomes" id="UP000006906">
    <property type="component" value="Chromosome 6"/>
</dbReference>
<sequence length="81" mass="8927">MDSATQHRQRARDALSNLGFDAEAVSSFDDKTLDRLVSANFDLPGRLRAATCDGLEKAGLAPGDVCFIMSKLQGAWIFYFR</sequence>
<dbReference type="EMBL" id="CM008967">
    <property type="protein sequence ID" value="PNW82991.1"/>
    <property type="molecule type" value="Genomic_DNA"/>
</dbReference>
<name>A0A2K3DR16_CHLRE</name>